<evidence type="ECO:0000313" key="2">
    <source>
        <dbReference type="EMBL" id="GHC03360.1"/>
    </source>
</evidence>
<protein>
    <submittedName>
        <fullName evidence="2">Uncharacterized protein</fullName>
    </submittedName>
</protein>
<keyword evidence="3" id="KW-1185">Reference proteome</keyword>
<comment type="caution">
    <text evidence="2">The sequence shown here is derived from an EMBL/GenBank/DDBJ whole genome shotgun (WGS) entry which is preliminary data.</text>
</comment>
<dbReference type="EMBL" id="BMXG01000011">
    <property type="protein sequence ID" value="GHC03360.1"/>
    <property type="molecule type" value="Genomic_DNA"/>
</dbReference>
<proteinExistence type="predicted"/>
<feature type="compositionally biased region" description="Polar residues" evidence="1">
    <location>
        <begin position="169"/>
        <end position="179"/>
    </location>
</feature>
<organism evidence="2 3">
    <name type="scientific">Cerasicoccus arenae</name>
    <dbReference type="NCBI Taxonomy" id="424488"/>
    <lineage>
        <taxon>Bacteria</taxon>
        <taxon>Pseudomonadati</taxon>
        <taxon>Verrucomicrobiota</taxon>
        <taxon>Opitutia</taxon>
        <taxon>Puniceicoccales</taxon>
        <taxon>Cerasicoccaceae</taxon>
        <taxon>Cerasicoccus</taxon>
    </lineage>
</organism>
<gene>
    <name evidence="2" type="ORF">GCM10007047_19920</name>
</gene>
<accession>A0A8J3GEF2</accession>
<evidence type="ECO:0000313" key="3">
    <source>
        <dbReference type="Proteomes" id="UP000642829"/>
    </source>
</evidence>
<sequence length="481" mass="52566">MLTGCASYKDETQALRRAWISGDDQYAAQLAAEGAADKDNGVDQIVFRLEEGAALRAAGNYTGSLIAFAEADEEMKQFDAGAEIRLAAEAGATLTNQSFLPYTGTAYDKIMLNTYQALNYLQLGNTDAARVALNRALERQREAVRINAERINAAADAARESSASAKSAYNSRYQQQGAPQNYDVDRANRDPRFQSSIASVYGYLDALKAYAPYVNPFTVYLDGVFHLATAEDLPDLERALQDFQRTASMIGPNPYLAGDEVAVHRLLSGQPMEPTTYIFFETGMAASREETRIDIPVFLFGARGVPYVGAAFPRLRPQGNYVPYLNVAAGAQQYRTATLCNMDSVIAQEFDNELPIIVTKTLISAGAKAAITYGLYEATKDQGSLGTAVLIAGAIYQAALNQADLRSWVTLPKEIQFARFPTPPSRKLTLTPPGRPEMINVTLEPGVINVIYVKSNSTTAPLRVTQFVLKFEPTTHETRLL</sequence>
<evidence type="ECO:0000256" key="1">
    <source>
        <dbReference type="SAM" id="MobiDB-lite"/>
    </source>
</evidence>
<name>A0A8J3GEF2_9BACT</name>
<feature type="region of interest" description="Disordered" evidence="1">
    <location>
        <begin position="165"/>
        <end position="187"/>
    </location>
</feature>
<dbReference type="Proteomes" id="UP000642829">
    <property type="component" value="Unassembled WGS sequence"/>
</dbReference>
<reference evidence="2" key="2">
    <citation type="submission" date="2020-09" db="EMBL/GenBank/DDBJ databases">
        <authorList>
            <person name="Sun Q."/>
            <person name="Kim S."/>
        </authorList>
    </citation>
    <scope>NUCLEOTIDE SEQUENCE</scope>
    <source>
        <strain evidence="2">KCTC 12870</strain>
    </source>
</reference>
<reference evidence="2" key="1">
    <citation type="journal article" date="2014" name="Int. J. Syst. Evol. Microbiol.">
        <title>Complete genome sequence of Corynebacterium casei LMG S-19264T (=DSM 44701T), isolated from a smear-ripened cheese.</title>
        <authorList>
            <consortium name="US DOE Joint Genome Institute (JGI-PGF)"/>
            <person name="Walter F."/>
            <person name="Albersmeier A."/>
            <person name="Kalinowski J."/>
            <person name="Ruckert C."/>
        </authorList>
    </citation>
    <scope>NUCLEOTIDE SEQUENCE</scope>
    <source>
        <strain evidence="2">KCTC 12870</strain>
    </source>
</reference>
<dbReference type="AlphaFoldDB" id="A0A8J3GEF2"/>